<name>A0ABN9UIW1_9DINO</name>
<proteinExistence type="predicted"/>
<sequence>MLHLCAPYAGHRAWIPRLHHQQRASGGKMTARLRELCCRCRRRRPRVRGVESWRASPLGFPPAASASSGASASTPRRPGGRRRGGMRAPRPRMQRPRFSAARRGAALALLGAAVACFARGAAFTAPPGAALRAARAVRPSLREDAGACGRPGCGAPSGPGAEAARGVLAALVALAVAAGASPAASAISETSNPLVPAGPGDGIRTTGSSKDLATAVAVLGVAAVALRRWGAAQAPADAGEGPDEELLPEKAPGSSSTAER</sequence>
<feature type="region of interest" description="Disordered" evidence="1">
    <location>
        <begin position="187"/>
        <end position="206"/>
    </location>
</feature>
<feature type="compositionally biased region" description="Basic residues" evidence="1">
    <location>
        <begin position="78"/>
        <end position="95"/>
    </location>
</feature>
<accession>A0ABN9UIW1</accession>
<evidence type="ECO:0000313" key="3">
    <source>
        <dbReference type="Proteomes" id="UP001189429"/>
    </source>
</evidence>
<dbReference type="Proteomes" id="UP001189429">
    <property type="component" value="Unassembled WGS sequence"/>
</dbReference>
<evidence type="ECO:0000256" key="1">
    <source>
        <dbReference type="SAM" id="MobiDB-lite"/>
    </source>
</evidence>
<gene>
    <name evidence="2" type="ORF">PCOR1329_LOCUS48935</name>
</gene>
<organism evidence="2 3">
    <name type="scientific">Prorocentrum cordatum</name>
    <dbReference type="NCBI Taxonomy" id="2364126"/>
    <lineage>
        <taxon>Eukaryota</taxon>
        <taxon>Sar</taxon>
        <taxon>Alveolata</taxon>
        <taxon>Dinophyceae</taxon>
        <taxon>Prorocentrales</taxon>
        <taxon>Prorocentraceae</taxon>
        <taxon>Prorocentrum</taxon>
    </lineage>
</organism>
<comment type="caution">
    <text evidence="2">The sequence shown here is derived from an EMBL/GenBank/DDBJ whole genome shotgun (WGS) entry which is preliminary data.</text>
</comment>
<feature type="compositionally biased region" description="Low complexity" evidence="1">
    <location>
        <begin position="61"/>
        <end position="77"/>
    </location>
</feature>
<protein>
    <submittedName>
        <fullName evidence="2">Uncharacterized protein</fullName>
    </submittedName>
</protein>
<keyword evidence="3" id="KW-1185">Reference proteome</keyword>
<evidence type="ECO:0000313" key="2">
    <source>
        <dbReference type="EMBL" id="CAK0859619.1"/>
    </source>
</evidence>
<reference evidence="2" key="1">
    <citation type="submission" date="2023-10" db="EMBL/GenBank/DDBJ databases">
        <authorList>
            <person name="Chen Y."/>
            <person name="Shah S."/>
            <person name="Dougan E. K."/>
            <person name="Thang M."/>
            <person name="Chan C."/>
        </authorList>
    </citation>
    <scope>NUCLEOTIDE SEQUENCE [LARGE SCALE GENOMIC DNA]</scope>
</reference>
<dbReference type="EMBL" id="CAUYUJ010015918">
    <property type="protein sequence ID" value="CAK0859619.1"/>
    <property type="molecule type" value="Genomic_DNA"/>
</dbReference>
<feature type="region of interest" description="Disordered" evidence="1">
    <location>
        <begin position="231"/>
        <end position="260"/>
    </location>
</feature>
<feature type="region of interest" description="Disordered" evidence="1">
    <location>
        <begin position="61"/>
        <end position="99"/>
    </location>
</feature>